<name>A0A245ZEA4_9SPHN</name>
<reference evidence="1 2" key="1">
    <citation type="submission" date="2017-03" db="EMBL/GenBank/DDBJ databases">
        <title>Genome sequence of Sphingomonas dokdonensis DSM 21029.</title>
        <authorList>
            <person name="Poehlein A."/>
            <person name="Wuebbeler J.H."/>
            <person name="Steinbuechel A."/>
            <person name="Daniel R."/>
        </authorList>
    </citation>
    <scope>NUCLEOTIDE SEQUENCE [LARGE SCALE GENOMIC DNA]</scope>
    <source>
        <strain evidence="1 2">DSM 21029</strain>
    </source>
</reference>
<organism evidence="1 2">
    <name type="scientific">Sphingomonas dokdonensis</name>
    <dbReference type="NCBI Taxonomy" id="344880"/>
    <lineage>
        <taxon>Bacteria</taxon>
        <taxon>Pseudomonadati</taxon>
        <taxon>Pseudomonadota</taxon>
        <taxon>Alphaproteobacteria</taxon>
        <taxon>Sphingomonadales</taxon>
        <taxon>Sphingomonadaceae</taxon>
        <taxon>Sphingomonas</taxon>
    </lineage>
</organism>
<proteinExistence type="predicted"/>
<evidence type="ECO:0000313" key="2">
    <source>
        <dbReference type="Proteomes" id="UP000197290"/>
    </source>
</evidence>
<evidence type="ECO:0000313" key="1">
    <source>
        <dbReference type="EMBL" id="OWK28053.1"/>
    </source>
</evidence>
<dbReference type="RefSeq" id="WP_088368210.1">
    <property type="nucleotide sequence ID" value="NZ_NBBI01000007.1"/>
</dbReference>
<accession>A0A245ZEA4</accession>
<comment type="caution">
    <text evidence="1">The sequence shown here is derived from an EMBL/GenBank/DDBJ whole genome shotgun (WGS) entry which is preliminary data.</text>
</comment>
<dbReference type="Proteomes" id="UP000197290">
    <property type="component" value="Unassembled WGS sequence"/>
</dbReference>
<sequence length="172" mass="18304">MTAAAATRPDLGSILAALAAASSRPRYAFMVLGLIAEAARADGEAGPWVQVPAPARDSGAGVERVSLRDWLARQLVPLAARDRRRADLRARVAARIGSSDPDRVEAALAEEALAIGKANVSRAVSDLVRAGLVRRHYAGRITDHCNRGGRRLAVYRVDPPVLNAIRSRATLV</sequence>
<protein>
    <submittedName>
        <fullName evidence="1">Uncharacterized protein</fullName>
    </submittedName>
</protein>
<dbReference type="AlphaFoldDB" id="A0A245ZEA4"/>
<keyword evidence="2" id="KW-1185">Reference proteome</keyword>
<gene>
    <name evidence="1" type="ORF">SPDO_28860</name>
</gene>
<dbReference type="EMBL" id="NBBI01000007">
    <property type="protein sequence ID" value="OWK28053.1"/>
    <property type="molecule type" value="Genomic_DNA"/>
</dbReference>
<dbReference type="OrthoDB" id="7471348at2"/>